<dbReference type="Proteomes" id="UP001058074">
    <property type="component" value="Unassembled WGS sequence"/>
</dbReference>
<comment type="caution">
    <text evidence="1">The sequence shown here is derived from an EMBL/GenBank/DDBJ whole genome shotgun (WGS) entry which is preliminary data.</text>
</comment>
<evidence type="ECO:0000313" key="1">
    <source>
        <dbReference type="EMBL" id="GKX66858.1"/>
    </source>
</evidence>
<protein>
    <submittedName>
        <fullName evidence="1">Uncharacterized protein</fullName>
    </submittedName>
</protein>
<name>A0ACB5RC87_9CLOT</name>
<sequence length="150" mass="17235">MAEKNKNIVDALNKYLQGVYMAIDTFNHYLSLAEEDETKKILMNIYMYYKESAILVIDRITDLNGENKDDTGFIGKATEVFTNIKDSFTIKGDDNLMTNAYNSVQTGIQMGNKFLDENTLDPISKRLILTDLKNQDELLNTFPTRIPYKK</sequence>
<accession>A0ACB5RC87</accession>
<proteinExistence type="predicted"/>
<reference evidence="1" key="1">
    <citation type="journal article" date="2025" name="Int. J. Syst. Evol. Microbiol.">
        <title>Inconstantimicrobium mannanitabidum sp. nov., a novel member of the family Clostridiaceae isolated from anoxic soil under the treatment of reductive soil disinfestation.</title>
        <authorList>
            <person name="Ueki A."/>
            <person name="Tonouchi A."/>
            <person name="Honma S."/>
            <person name="Kaku N."/>
            <person name="Ueki K."/>
        </authorList>
    </citation>
    <scope>NUCLEOTIDE SEQUENCE</scope>
    <source>
        <strain evidence="1">TW13</strain>
    </source>
</reference>
<dbReference type="EMBL" id="BROD01000001">
    <property type="protein sequence ID" value="GKX66858.1"/>
    <property type="molecule type" value="Genomic_DNA"/>
</dbReference>
<organism evidence="1 2">
    <name type="scientific">Inconstantimicrobium mannanitabidum</name>
    <dbReference type="NCBI Taxonomy" id="1604901"/>
    <lineage>
        <taxon>Bacteria</taxon>
        <taxon>Bacillati</taxon>
        <taxon>Bacillota</taxon>
        <taxon>Clostridia</taxon>
        <taxon>Eubacteriales</taxon>
        <taxon>Clostridiaceae</taxon>
        <taxon>Inconstantimicrobium</taxon>
    </lineage>
</organism>
<evidence type="ECO:0000313" key="2">
    <source>
        <dbReference type="Proteomes" id="UP001058074"/>
    </source>
</evidence>
<gene>
    <name evidence="1" type="ORF">rsdtw13_21160</name>
</gene>
<keyword evidence="2" id="KW-1185">Reference proteome</keyword>